<dbReference type="AlphaFoldDB" id="A0A1X6WXZ2"/>
<dbReference type="Pfam" id="PF02195">
    <property type="entry name" value="ParB_N"/>
    <property type="match status" value="1"/>
</dbReference>
<evidence type="ECO:0000256" key="4">
    <source>
        <dbReference type="SAM" id="MobiDB-lite"/>
    </source>
</evidence>
<feature type="compositionally biased region" description="Basic and acidic residues" evidence="4">
    <location>
        <begin position="201"/>
        <end position="217"/>
    </location>
</feature>
<evidence type="ECO:0000313" key="7">
    <source>
        <dbReference type="Proteomes" id="UP000196581"/>
    </source>
</evidence>
<dbReference type="InterPro" id="IPR057240">
    <property type="entry name" value="ParB_dimer_C"/>
</dbReference>
<gene>
    <name evidence="6" type="ORF">FM105_02125</name>
</gene>
<dbReference type="InterPro" id="IPR004437">
    <property type="entry name" value="ParB/RepB/Spo0J"/>
</dbReference>
<dbReference type="PANTHER" id="PTHR33375:SF1">
    <property type="entry name" value="CHROMOSOME-PARTITIONING PROTEIN PARB-RELATED"/>
    <property type="match status" value="1"/>
</dbReference>
<evidence type="ECO:0000313" key="6">
    <source>
        <dbReference type="EMBL" id="SLM90629.1"/>
    </source>
</evidence>
<evidence type="ECO:0000256" key="3">
    <source>
        <dbReference type="ARBA" id="ARBA00023125"/>
    </source>
</evidence>
<dbReference type="Pfam" id="PF23552">
    <property type="entry name" value="ParB_C"/>
    <property type="match status" value="1"/>
</dbReference>
<evidence type="ECO:0000256" key="2">
    <source>
        <dbReference type="ARBA" id="ARBA00022829"/>
    </source>
</evidence>
<proteinExistence type="inferred from homology"/>
<dbReference type="Gene3D" id="1.10.10.2830">
    <property type="match status" value="1"/>
</dbReference>
<keyword evidence="2" id="KW-0159">Chromosome partition</keyword>
<dbReference type="Gene3D" id="3.90.1530.30">
    <property type="match status" value="1"/>
</dbReference>
<dbReference type="Proteomes" id="UP000196581">
    <property type="component" value="Unassembled WGS sequence"/>
</dbReference>
<dbReference type="Pfam" id="PF17762">
    <property type="entry name" value="HTH_ParB"/>
    <property type="match status" value="1"/>
</dbReference>
<dbReference type="RefSeq" id="WP_087003888.1">
    <property type="nucleotide sequence ID" value="NZ_FWFF01000001.1"/>
</dbReference>
<dbReference type="GO" id="GO:0003677">
    <property type="term" value="F:DNA binding"/>
    <property type="evidence" value="ECO:0007669"/>
    <property type="project" value="UniProtKB-KW"/>
</dbReference>
<dbReference type="GO" id="GO:0007059">
    <property type="term" value="P:chromosome segregation"/>
    <property type="evidence" value="ECO:0007669"/>
    <property type="project" value="UniProtKB-KW"/>
</dbReference>
<sequence length="528" mass="56735">MAEKRRGLGRGLGSLIPSQETGRPSDVFFPRSERADPDAQTDSQETEREKVPSDPAESMRRAQAGRKTGSAKRTPAKGATQKPAASKTAATKATSAATKSGKSSSQKSADESTSASAEPATRQPATRPKASADANTKRVSAKNDSDRIASSILQSNDDASSLDSRPTDEGSAVPESSAAEANDDGLSGTDTSVDGVYVSRETVRSHSASEEMPRVEVDTEERDAEVADVALSDSSTPDVPSETGDEQDDAAHDLVPVPGTTFGEVSLDRIRPNPRQPRDVFDEDALDELITSIREIGVLQPVVVRRRTDAPGQYELIMGERRFRASKEAGKDTIPAIVRETSNDDLLRDALLENLHRVDLNPLEEAAAYAQLLEDFNCTQEELSERIGRSRPQISNTIRLLKLPGMVQRRVAAGVLSSGHARALLGLNDGANMEVLAQRVVAEGLSVRATEEAVILLNRGDRSAVSRGTREPDPELAELARSLGDRLDTRVNVVMGKRKGKLSVEFANGEDLNRILLLLGLEGDSDDE</sequence>
<dbReference type="SUPFAM" id="SSF110849">
    <property type="entry name" value="ParB/Sulfiredoxin"/>
    <property type="match status" value="1"/>
</dbReference>
<dbReference type="GO" id="GO:0045881">
    <property type="term" value="P:positive regulation of sporulation resulting in formation of a cellular spore"/>
    <property type="evidence" value="ECO:0007669"/>
    <property type="project" value="TreeGrafter"/>
</dbReference>
<comment type="similarity">
    <text evidence="1">Belongs to the ParB family.</text>
</comment>
<dbReference type="FunFam" id="3.90.1530.30:FF:000001">
    <property type="entry name" value="Chromosome partitioning protein ParB"/>
    <property type="match status" value="1"/>
</dbReference>
<dbReference type="FunFam" id="1.10.10.2830:FF:000001">
    <property type="entry name" value="Chromosome partitioning protein ParB"/>
    <property type="match status" value="1"/>
</dbReference>
<keyword evidence="7" id="KW-1185">Reference proteome</keyword>
<dbReference type="InterPro" id="IPR003115">
    <property type="entry name" value="ParB_N"/>
</dbReference>
<dbReference type="InterPro" id="IPR041468">
    <property type="entry name" value="HTH_ParB/Spo0J"/>
</dbReference>
<dbReference type="CDD" id="cd16393">
    <property type="entry name" value="SPO0J_N"/>
    <property type="match status" value="1"/>
</dbReference>
<dbReference type="SUPFAM" id="SSF109709">
    <property type="entry name" value="KorB DNA-binding domain-like"/>
    <property type="match status" value="1"/>
</dbReference>
<feature type="region of interest" description="Disordered" evidence="4">
    <location>
        <begin position="1"/>
        <end position="256"/>
    </location>
</feature>
<evidence type="ECO:0000259" key="5">
    <source>
        <dbReference type="SMART" id="SM00470"/>
    </source>
</evidence>
<organism evidence="6 7">
    <name type="scientific">Brevibacterium yomogidense</name>
    <dbReference type="NCBI Taxonomy" id="946573"/>
    <lineage>
        <taxon>Bacteria</taxon>
        <taxon>Bacillati</taxon>
        <taxon>Actinomycetota</taxon>
        <taxon>Actinomycetes</taxon>
        <taxon>Micrococcales</taxon>
        <taxon>Brevibacteriaceae</taxon>
        <taxon>Brevibacterium</taxon>
    </lineage>
</organism>
<feature type="domain" description="ParB-like N-terminal" evidence="5">
    <location>
        <begin position="263"/>
        <end position="355"/>
    </location>
</feature>
<evidence type="ECO:0000256" key="1">
    <source>
        <dbReference type="ARBA" id="ARBA00006295"/>
    </source>
</evidence>
<reference evidence="7" key="1">
    <citation type="submission" date="2017-02" db="EMBL/GenBank/DDBJ databases">
        <authorList>
            <person name="Dridi B."/>
        </authorList>
    </citation>
    <scope>NUCLEOTIDE SEQUENCE [LARGE SCALE GENOMIC DNA]</scope>
    <source>
        <strain evidence="7">B Co 03.10</strain>
    </source>
</reference>
<dbReference type="InterPro" id="IPR050336">
    <property type="entry name" value="Chromosome_partition/occlusion"/>
</dbReference>
<dbReference type="GO" id="GO:0005694">
    <property type="term" value="C:chromosome"/>
    <property type="evidence" value="ECO:0007669"/>
    <property type="project" value="TreeGrafter"/>
</dbReference>
<name>A0A1X6WXZ2_9MICO</name>
<dbReference type="InterPro" id="IPR036086">
    <property type="entry name" value="ParB/Sulfiredoxin_sf"/>
</dbReference>
<dbReference type="EMBL" id="FWFF01000001">
    <property type="protein sequence ID" value="SLM90629.1"/>
    <property type="molecule type" value="Genomic_DNA"/>
</dbReference>
<dbReference type="NCBIfam" id="TIGR00180">
    <property type="entry name" value="parB_part"/>
    <property type="match status" value="1"/>
</dbReference>
<dbReference type="SMART" id="SM00470">
    <property type="entry name" value="ParB"/>
    <property type="match status" value="1"/>
</dbReference>
<feature type="compositionally biased region" description="Basic and acidic residues" evidence="4">
    <location>
        <begin position="45"/>
        <end position="60"/>
    </location>
</feature>
<protein>
    <submittedName>
        <fullName evidence="6">Chromosome (Plasmid) partitioning protein ParB</fullName>
    </submittedName>
</protein>
<feature type="compositionally biased region" description="Low complexity" evidence="4">
    <location>
        <begin position="79"/>
        <end position="116"/>
    </location>
</feature>
<accession>A0A1X6WXZ2</accession>
<feature type="compositionally biased region" description="Polar residues" evidence="4">
    <location>
        <begin position="151"/>
        <end position="164"/>
    </location>
</feature>
<keyword evidence="3" id="KW-0238">DNA-binding</keyword>
<dbReference type="PANTHER" id="PTHR33375">
    <property type="entry name" value="CHROMOSOME-PARTITIONING PROTEIN PARB-RELATED"/>
    <property type="match status" value="1"/>
</dbReference>